<feature type="region of interest" description="Disordered" evidence="1">
    <location>
        <begin position="91"/>
        <end position="158"/>
    </location>
</feature>
<gene>
    <name evidence="2" type="ORF">RMAR00112_LOCUS19547</name>
</gene>
<feature type="compositionally biased region" description="Low complexity" evidence="1">
    <location>
        <begin position="103"/>
        <end position="117"/>
    </location>
</feature>
<organism evidence="2">
    <name type="scientific">Rhodosorus marinus</name>
    <dbReference type="NCBI Taxonomy" id="101924"/>
    <lineage>
        <taxon>Eukaryota</taxon>
        <taxon>Rhodophyta</taxon>
        <taxon>Stylonematophyceae</taxon>
        <taxon>Stylonematales</taxon>
        <taxon>Stylonemataceae</taxon>
        <taxon>Rhodosorus</taxon>
    </lineage>
</organism>
<protein>
    <submittedName>
        <fullName evidence="2">Uncharacterized protein</fullName>
    </submittedName>
</protein>
<proteinExistence type="predicted"/>
<feature type="compositionally biased region" description="Basic and acidic residues" evidence="1">
    <location>
        <begin position="140"/>
        <end position="151"/>
    </location>
</feature>
<dbReference type="AlphaFoldDB" id="A0A7S3EFN9"/>
<accession>A0A7S3EFN9</accession>
<reference evidence="2" key="1">
    <citation type="submission" date="2021-01" db="EMBL/GenBank/DDBJ databases">
        <authorList>
            <person name="Corre E."/>
            <person name="Pelletier E."/>
            <person name="Niang G."/>
            <person name="Scheremetjew M."/>
            <person name="Finn R."/>
            <person name="Kale V."/>
            <person name="Holt S."/>
            <person name="Cochrane G."/>
            <person name="Meng A."/>
            <person name="Brown T."/>
            <person name="Cohen L."/>
        </authorList>
    </citation>
    <scope>NUCLEOTIDE SEQUENCE</scope>
    <source>
        <strain evidence="2">CCMP 769</strain>
    </source>
</reference>
<evidence type="ECO:0000256" key="1">
    <source>
        <dbReference type="SAM" id="MobiDB-lite"/>
    </source>
</evidence>
<evidence type="ECO:0000313" key="2">
    <source>
        <dbReference type="EMBL" id="CAE0051547.1"/>
    </source>
</evidence>
<name>A0A7S3EFN9_9RHOD</name>
<dbReference type="EMBL" id="HBHW01025217">
    <property type="protein sequence ID" value="CAE0051547.1"/>
    <property type="molecule type" value="Transcribed_RNA"/>
</dbReference>
<sequence>MNPDSYGAIRTEFLYSGVLCCRCARTLVGENRSQRSEVYMYIEGRSVYHSSTCSALQKANVSKIKYSPVPPIGLRECKVCNELSGIAAASEKSTTSTLRTTDRGASSYSDSSRGSSATGTKRIPTKKICSSSLSDGFDVDEPRSARSDSRSRSSSLSQSCQETKFVKAEKEKEKIGGQIYMYTDTGRVYHTVHCPGLQQTRKEVRICSEVPAGLPFCRFCENA</sequence>